<dbReference type="Pfam" id="PF00069">
    <property type="entry name" value="Pkinase"/>
    <property type="match status" value="1"/>
</dbReference>
<dbReference type="PANTHER" id="PTHR24353">
    <property type="entry name" value="CYCLIC NUCLEOTIDE-DEPENDENT PROTEIN KINASE"/>
    <property type="match status" value="1"/>
</dbReference>
<dbReference type="Proteomes" id="UP001165060">
    <property type="component" value="Unassembled WGS sequence"/>
</dbReference>
<keyword evidence="3" id="KW-0808">Transferase</keyword>
<feature type="domain" description="Protein kinase" evidence="10">
    <location>
        <begin position="168"/>
        <end position="344"/>
    </location>
</feature>
<dbReference type="SUPFAM" id="SSF51206">
    <property type="entry name" value="cAMP-binding domain-like"/>
    <property type="match status" value="1"/>
</dbReference>
<feature type="non-terminal residue" evidence="11">
    <location>
        <position position="1"/>
    </location>
</feature>
<gene>
    <name evidence="11" type="ORF">TeGR_g2689</name>
</gene>
<keyword evidence="6 8" id="KW-0067">ATP-binding</keyword>
<evidence type="ECO:0000256" key="4">
    <source>
        <dbReference type="ARBA" id="ARBA00022741"/>
    </source>
</evidence>
<name>A0ABQ6N392_9STRA</name>
<organism evidence="11 12">
    <name type="scientific">Tetraparma gracilis</name>
    <dbReference type="NCBI Taxonomy" id="2962635"/>
    <lineage>
        <taxon>Eukaryota</taxon>
        <taxon>Sar</taxon>
        <taxon>Stramenopiles</taxon>
        <taxon>Ochrophyta</taxon>
        <taxon>Bolidophyceae</taxon>
        <taxon>Parmales</taxon>
        <taxon>Triparmaceae</taxon>
        <taxon>Tetraparma</taxon>
    </lineage>
</organism>
<keyword evidence="5" id="KW-0418">Kinase</keyword>
<evidence type="ECO:0000259" key="10">
    <source>
        <dbReference type="PROSITE" id="PS50011"/>
    </source>
</evidence>
<dbReference type="PANTHER" id="PTHR24353:SF143">
    <property type="entry name" value="PROTEIN KINASE DOMAIN-CONTAINING PROTEIN"/>
    <property type="match status" value="1"/>
</dbReference>
<comment type="caution">
    <text evidence="11">The sequence shown here is derived from an EMBL/GenBank/DDBJ whole genome shotgun (WGS) entry which is preliminary data.</text>
</comment>
<dbReference type="PROSITE" id="PS50011">
    <property type="entry name" value="PROTEIN_KINASE_DOM"/>
    <property type="match status" value="1"/>
</dbReference>
<evidence type="ECO:0000256" key="1">
    <source>
        <dbReference type="ARBA" id="ARBA00022527"/>
    </source>
</evidence>
<evidence type="ECO:0000256" key="7">
    <source>
        <dbReference type="ARBA" id="ARBA00022992"/>
    </source>
</evidence>
<dbReference type="InterPro" id="IPR011009">
    <property type="entry name" value="Kinase-like_dom_sf"/>
</dbReference>
<keyword evidence="12" id="KW-1185">Reference proteome</keyword>
<proteinExistence type="inferred from homology"/>
<accession>A0ABQ6N392</accession>
<keyword evidence="4 8" id="KW-0547">Nucleotide-binding</keyword>
<dbReference type="PROSITE" id="PS00108">
    <property type="entry name" value="PROTEIN_KINASE_ST"/>
    <property type="match status" value="1"/>
</dbReference>
<evidence type="ECO:0000256" key="2">
    <source>
        <dbReference type="ARBA" id="ARBA00022535"/>
    </source>
</evidence>
<evidence type="ECO:0000256" key="5">
    <source>
        <dbReference type="ARBA" id="ARBA00022777"/>
    </source>
</evidence>
<evidence type="ECO:0000313" key="12">
    <source>
        <dbReference type="Proteomes" id="UP001165060"/>
    </source>
</evidence>
<keyword evidence="7" id="KW-0142">cGMP-binding</keyword>
<evidence type="ECO:0000256" key="3">
    <source>
        <dbReference type="ARBA" id="ARBA00022679"/>
    </source>
</evidence>
<sequence length="344" mass="38422">CVSDKCTLLALSKEAFEKYLGNLDSLMQKCVLKRILMSIPVFSRSLLQSFEIEAIFNKIKRQEFGEGEGLGRPDDPCIYLLREGVVTTTAANGVVNNMSRGDYFGGDDWGDGQSKVGKTVAIAASRSVVVDVLKRSDVYAILKDPKRLGRPIPPKTRSLNNAIRFEHLDKLKILGIGTFGRVWIVKDRSTSTSFALKILDKAQIIAHHQTKGVIREKSIMATLNHPFIVHLVSVYKDDTSLYMLIDLLQGGELFSVLHTKRYDGVPLDHASFYACNILGGLYHMHSRSIIYRDLKPENVMIDRDGYPVIVDLGFAKVVETKTYTLCGTPEYLAPEIILSKGHDK</sequence>
<evidence type="ECO:0000313" key="11">
    <source>
        <dbReference type="EMBL" id="GMI38589.1"/>
    </source>
</evidence>
<evidence type="ECO:0000256" key="8">
    <source>
        <dbReference type="PROSITE-ProRule" id="PRU10141"/>
    </source>
</evidence>
<feature type="binding site" evidence="8">
    <location>
        <position position="197"/>
    </location>
    <ligand>
        <name>ATP</name>
        <dbReference type="ChEBI" id="CHEBI:30616"/>
    </ligand>
</feature>
<keyword evidence="1 9" id="KW-0723">Serine/threonine-protein kinase</keyword>
<dbReference type="Gene3D" id="2.60.120.10">
    <property type="entry name" value="Jelly Rolls"/>
    <property type="match status" value="1"/>
</dbReference>
<keyword evidence="2" id="KW-0140">cGMP</keyword>
<dbReference type="InterPro" id="IPR017441">
    <property type="entry name" value="Protein_kinase_ATP_BS"/>
</dbReference>
<dbReference type="SMART" id="SM00220">
    <property type="entry name" value="S_TKc"/>
    <property type="match status" value="1"/>
</dbReference>
<dbReference type="InterPro" id="IPR008271">
    <property type="entry name" value="Ser/Thr_kinase_AS"/>
</dbReference>
<dbReference type="PROSITE" id="PS00107">
    <property type="entry name" value="PROTEIN_KINASE_ATP"/>
    <property type="match status" value="1"/>
</dbReference>
<dbReference type="InterPro" id="IPR014710">
    <property type="entry name" value="RmlC-like_jellyroll"/>
</dbReference>
<reference evidence="11 12" key="1">
    <citation type="journal article" date="2023" name="Commun. Biol.">
        <title>Genome analysis of Parmales, the sister group of diatoms, reveals the evolutionary specialization of diatoms from phago-mixotrophs to photoautotrophs.</title>
        <authorList>
            <person name="Ban H."/>
            <person name="Sato S."/>
            <person name="Yoshikawa S."/>
            <person name="Yamada K."/>
            <person name="Nakamura Y."/>
            <person name="Ichinomiya M."/>
            <person name="Sato N."/>
            <person name="Blanc-Mathieu R."/>
            <person name="Endo H."/>
            <person name="Kuwata A."/>
            <person name="Ogata H."/>
        </authorList>
    </citation>
    <scope>NUCLEOTIDE SEQUENCE [LARGE SCALE GENOMIC DNA]</scope>
</reference>
<comment type="similarity">
    <text evidence="9">Belongs to the protein kinase superfamily.</text>
</comment>
<dbReference type="EMBL" id="BRYB01002041">
    <property type="protein sequence ID" value="GMI38589.1"/>
    <property type="molecule type" value="Genomic_DNA"/>
</dbReference>
<evidence type="ECO:0000256" key="6">
    <source>
        <dbReference type="ARBA" id="ARBA00022840"/>
    </source>
</evidence>
<dbReference type="InterPro" id="IPR018490">
    <property type="entry name" value="cNMP-bd_dom_sf"/>
</dbReference>
<evidence type="ECO:0000256" key="9">
    <source>
        <dbReference type="RuleBase" id="RU000304"/>
    </source>
</evidence>
<dbReference type="Gene3D" id="1.10.510.10">
    <property type="entry name" value="Transferase(Phosphotransferase) domain 1"/>
    <property type="match status" value="1"/>
</dbReference>
<dbReference type="Gene3D" id="3.30.200.20">
    <property type="entry name" value="Phosphorylase Kinase, domain 1"/>
    <property type="match status" value="1"/>
</dbReference>
<dbReference type="InterPro" id="IPR000719">
    <property type="entry name" value="Prot_kinase_dom"/>
</dbReference>
<protein>
    <recommendedName>
        <fullName evidence="10">Protein kinase domain-containing protein</fullName>
    </recommendedName>
</protein>
<dbReference type="SUPFAM" id="SSF56112">
    <property type="entry name" value="Protein kinase-like (PK-like)"/>
    <property type="match status" value="1"/>
</dbReference>